<dbReference type="Gene3D" id="1.10.10.10">
    <property type="entry name" value="Winged helix-like DNA-binding domain superfamily/Winged helix DNA-binding domain"/>
    <property type="match status" value="1"/>
</dbReference>
<organism evidence="5 6">
    <name type="scientific">Vescimonas fastidiosa</name>
    <dbReference type="NCBI Taxonomy" id="2714353"/>
    <lineage>
        <taxon>Bacteria</taxon>
        <taxon>Bacillati</taxon>
        <taxon>Bacillota</taxon>
        <taxon>Clostridia</taxon>
        <taxon>Eubacteriales</taxon>
        <taxon>Oscillospiraceae</taxon>
        <taxon>Vescimonas</taxon>
    </lineage>
</organism>
<geneLocation type="plasmid" evidence="5 6">
    <name>pMM35_01</name>
</geneLocation>
<dbReference type="Gene3D" id="1.20.120.530">
    <property type="entry name" value="GntR ligand-binding domain-like"/>
    <property type="match status" value="1"/>
</dbReference>
<name>A0A810PZ10_9FIRM</name>
<dbReference type="AlphaFoldDB" id="A0A810PZ10"/>
<dbReference type="InterPro" id="IPR000524">
    <property type="entry name" value="Tscrpt_reg_HTH_GntR"/>
</dbReference>
<keyword evidence="2" id="KW-0238">DNA-binding</keyword>
<dbReference type="Pfam" id="PF07729">
    <property type="entry name" value="FCD"/>
    <property type="match status" value="1"/>
</dbReference>
<evidence type="ECO:0000256" key="2">
    <source>
        <dbReference type="ARBA" id="ARBA00023125"/>
    </source>
</evidence>
<dbReference type="InterPro" id="IPR011711">
    <property type="entry name" value="GntR_C"/>
</dbReference>
<dbReference type="SUPFAM" id="SSF46785">
    <property type="entry name" value="Winged helix' DNA-binding domain"/>
    <property type="match status" value="1"/>
</dbReference>
<dbReference type="PANTHER" id="PTHR43537">
    <property type="entry name" value="TRANSCRIPTIONAL REGULATOR, GNTR FAMILY"/>
    <property type="match status" value="1"/>
</dbReference>
<dbReference type="InterPro" id="IPR036390">
    <property type="entry name" value="WH_DNA-bd_sf"/>
</dbReference>
<dbReference type="RefSeq" id="WP_212821023.1">
    <property type="nucleotide sequence ID" value="NZ_AP023416.1"/>
</dbReference>
<dbReference type="SMART" id="SM00895">
    <property type="entry name" value="FCD"/>
    <property type="match status" value="1"/>
</dbReference>
<evidence type="ECO:0000313" key="5">
    <source>
        <dbReference type="EMBL" id="BCK79435.1"/>
    </source>
</evidence>
<evidence type="ECO:0000313" key="6">
    <source>
        <dbReference type="Proteomes" id="UP000681343"/>
    </source>
</evidence>
<reference evidence="5" key="1">
    <citation type="submission" date="2020-09" db="EMBL/GenBank/DDBJ databases">
        <title>New species isolated from human feces.</title>
        <authorList>
            <person name="Kitahara M."/>
            <person name="Shigeno Y."/>
            <person name="Shime M."/>
            <person name="Matsumoto Y."/>
            <person name="Nakamura S."/>
            <person name="Motooka D."/>
            <person name="Fukuoka S."/>
            <person name="Nishikawa H."/>
            <person name="Benno Y."/>
        </authorList>
    </citation>
    <scope>NUCLEOTIDE SEQUENCE</scope>
    <source>
        <strain evidence="5">MM35</strain>
        <plasmid evidence="5">pMM35_01</plasmid>
    </source>
</reference>
<dbReference type="SUPFAM" id="SSF48008">
    <property type="entry name" value="GntR ligand-binding domain-like"/>
    <property type="match status" value="1"/>
</dbReference>
<dbReference type="EMBL" id="AP023416">
    <property type="protein sequence ID" value="BCK79435.1"/>
    <property type="molecule type" value="Genomic_DNA"/>
</dbReference>
<evidence type="ECO:0000259" key="4">
    <source>
        <dbReference type="PROSITE" id="PS50949"/>
    </source>
</evidence>
<dbReference type="InterPro" id="IPR008920">
    <property type="entry name" value="TF_FadR/GntR_C"/>
</dbReference>
<dbReference type="PROSITE" id="PS50949">
    <property type="entry name" value="HTH_GNTR"/>
    <property type="match status" value="1"/>
</dbReference>
<dbReference type="KEGG" id="vfa:MM35RIKEN_16270"/>
<evidence type="ECO:0000256" key="1">
    <source>
        <dbReference type="ARBA" id="ARBA00023015"/>
    </source>
</evidence>
<dbReference type="SMART" id="SM00345">
    <property type="entry name" value="HTH_GNTR"/>
    <property type="match status" value="1"/>
</dbReference>
<dbReference type="Proteomes" id="UP000681343">
    <property type="component" value="Plasmid pMM35_01"/>
</dbReference>
<dbReference type="Pfam" id="PF00392">
    <property type="entry name" value="GntR"/>
    <property type="match status" value="1"/>
</dbReference>
<dbReference type="GO" id="GO:0003700">
    <property type="term" value="F:DNA-binding transcription factor activity"/>
    <property type="evidence" value="ECO:0007669"/>
    <property type="project" value="InterPro"/>
</dbReference>
<dbReference type="InterPro" id="IPR036388">
    <property type="entry name" value="WH-like_DNA-bd_sf"/>
</dbReference>
<keyword evidence="6" id="KW-1185">Reference proteome</keyword>
<dbReference type="CDD" id="cd07377">
    <property type="entry name" value="WHTH_GntR"/>
    <property type="match status" value="1"/>
</dbReference>
<dbReference type="PRINTS" id="PR00035">
    <property type="entry name" value="HTHGNTR"/>
</dbReference>
<feature type="domain" description="HTH gntR-type" evidence="4">
    <location>
        <begin position="12"/>
        <end position="80"/>
    </location>
</feature>
<dbReference type="GO" id="GO:0003677">
    <property type="term" value="F:DNA binding"/>
    <property type="evidence" value="ECO:0007669"/>
    <property type="project" value="UniProtKB-KW"/>
</dbReference>
<keyword evidence="3" id="KW-0804">Transcription</keyword>
<protein>
    <submittedName>
        <fullName evidence="5">GntR family transcriptional regulator</fullName>
    </submittedName>
</protein>
<dbReference type="PANTHER" id="PTHR43537:SF5">
    <property type="entry name" value="UXU OPERON TRANSCRIPTIONAL REGULATOR"/>
    <property type="match status" value="1"/>
</dbReference>
<gene>
    <name evidence="5" type="ORF">MM35RIKEN_16270</name>
</gene>
<sequence>MHIEKIQQNNAPRVPELIMQALVKAIEDGHIRVGEDMPSERDLAEMLGVGRGSLRECLAILEFLGAIDSRGNRKVLLRDADYIQKARTWIECSNEMGGTEPFNEFRRVIEVGIVGLACERATEEDMAALDEAIRNLDEDPANYMHDVEFHDALAVASHNAMLASTIHLVNNLIADVRMRFWDLPRYKELTQQTHHEIYMAVKNRNAAEAQEAMIRHLNVVSRYALCYPARDSGEEEAPVPEEA</sequence>
<evidence type="ECO:0000256" key="3">
    <source>
        <dbReference type="ARBA" id="ARBA00023163"/>
    </source>
</evidence>
<proteinExistence type="predicted"/>
<accession>A0A810PZ10</accession>
<keyword evidence="1" id="KW-0805">Transcription regulation</keyword>
<keyword evidence="5" id="KW-0614">Plasmid</keyword>